<dbReference type="InterPro" id="IPR033116">
    <property type="entry name" value="TRYPSIN_SER"/>
</dbReference>
<dbReference type="Pfam" id="PF00089">
    <property type="entry name" value="Trypsin"/>
    <property type="match status" value="1"/>
</dbReference>
<dbReference type="KEGG" id="spu:100889227"/>
<keyword evidence="1 5" id="KW-0645">Protease</keyword>
<dbReference type="InParanoid" id="A0A7M7P9S2"/>
<dbReference type="PRINTS" id="PR00722">
    <property type="entry name" value="CHYMOTRYPSIN"/>
</dbReference>
<dbReference type="GO" id="GO:0006508">
    <property type="term" value="P:proteolysis"/>
    <property type="evidence" value="ECO:0007669"/>
    <property type="project" value="UniProtKB-KW"/>
</dbReference>
<dbReference type="PANTHER" id="PTHR24252">
    <property type="entry name" value="ACROSIN-RELATED"/>
    <property type="match status" value="1"/>
</dbReference>
<organism evidence="10 11">
    <name type="scientific">Strongylocentrotus purpuratus</name>
    <name type="common">Purple sea urchin</name>
    <dbReference type="NCBI Taxonomy" id="7668"/>
    <lineage>
        <taxon>Eukaryota</taxon>
        <taxon>Metazoa</taxon>
        <taxon>Echinodermata</taxon>
        <taxon>Eleutherozoa</taxon>
        <taxon>Echinozoa</taxon>
        <taxon>Echinoidea</taxon>
        <taxon>Euechinoidea</taxon>
        <taxon>Echinacea</taxon>
        <taxon>Camarodonta</taxon>
        <taxon>Echinidea</taxon>
        <taxon>Strongylocentrotidae</taxon>
        <taxon>Strongylocentrotus</taxon>
    </lineage>
</organism>
<dbReference type="SMART" id="SM00020">
    <property type="entry name" value="Tryp_SPc"/>
    <property type="match status" value="1"/>
</dbReference>
<dbReference type="GO" id="GO:0008236">
    <property type="term" value="F:serine-type peptidase activity"/>
    <property type="evidence" value="ECO:0000318"/>
    <property type="project" value="GO_Central"/>
</dbReference>
<dbReference type="PROSITE" id="PS00135">
    <property type="entry name" value="TRYPSIN_SER"/>
    <property type="match status" value="1"/>
</dbReference>
<keyword evidence="7" id="KW-1133">Transmembrane helix</keyword>
<proteinExistence type="predicted"/>
<dbReference type="GO" id="GO:0005886">
    <property type="term" value="C:plasma membrane"/>
    <property type="evidence" value="ECO:0000318"/>
    <property type="project" value="GO_Central"/>
</dbReference>
<dbReference type="Proteomes" id="UP000007110">
    <property type="component" value="Unassembled WGS sequence"/>
</dbReference>
<evidence type="ECO:0000256" key="5">
    <source>
        <dbReference type="RuleBase" id="RU363034"/>
    </source>
</evidence>
<dbReference type="FunFam" id="2.40.10.10:FF:000003">
    <property type="entry name" value="Transmembrane serine protease 3"/>
    <property type="match status" value="1"/>
</dbReference>
<feature type="domain" description="Peptidase S1" evidence="9">
    <location>
        <begin position="40"/>
        <end position="284"/>
    </location>
</feature>
<evidence type="ECO:0000256" key="4">
    <source>
        <dbReference type="ARBA" id="ARBA00023157"/>
    </source>
</evidence>
<reference evidence="10" key="2">
    <citation type="submission" date="2021-01" db="UniProtKB">
        <authorList>
            <consortium name="EnsemblMetazoa"/>
        </authorList>
    </citation>
    <scope>IDENTIFICATION</scope>
</reference>
<feature type="region of interest" description="Disordered" evidence="6">
    <location>
        <begin position="336"/>
        <end position="356"/>
    </location>
</feature>
<dbReference type="SUPFAM" id="SSF50494">
    <property type="entry name" value="Trypsin-like serine proteases"/>
    <property type="match status" value="1"/>
</dbReference>
<dbReference type="InterPro" id="IPR001314">
    <property type="entry name" value="Peptidase_S1A"/>
</dbReference>
<accession>A0A7M7P9S2</accession>
<dbReference type="InterPro" id="IPR001254">
    <property type="entry name" value="Trypsin_dom"/>
</dbReference>
<evidence type="ECO:0000259" key="9">
    <source>
        <dbReference type="PROSITE" id="PS50240"/>
    </source>
</evidence>
<dbReference type="PANTHER" id="PTHR24252:SF17">
    <property type="entry name" value="SUPPRESSOR OF TUMORIGENICITY 14 PROTEIN HOMOLOG-RELATED"/>
    <property type="match status" value="1"/>
</dbReference>
<evidence type="ECO:0000256" key="1">
    <source>
        <dbReference type="ARBA" id="ARBA00022670"/>
    </source>
</evidence>
<keyword evidence="7" id="KW-0812">Transmembrane</keyword>
<protein>
    <recommendedName>
        <fullName evidence="9">Peptidase S1 domain-containing protein</fullName>
    </recommendedName>
</protein>
<keyword evidence="11" id="KW-1185">Reference proteome</keyword>
<evidence type="ECO:0000256" key="3">
    <source>
        <dbReference type="ARBA" id="ARBA00022825"/>
    </source>
</evidence>
<dbReference type="GO" id="GO:0004252">
    <property type="term" value="F:serine-type endopeptidase activity"/>
    <property type="evidence" value="ECO:0007669"/>
    <property type="project" value="InterPro"/>
</dbReference>
<dbReference type="PROSITE" id="PS50240">
    <property type="entry name" value="TRYPSIN_DOM"/>
    <property type="match status" value="1"/>
</dbReference>
<dbReference type="InterPro" id="IPR043504">
    <property type="entry name" value="Peptidase_S1_PA_chymotrypsin"/>
</dbReference>
<sequence>MLTRLCLVCLLAVISPVLTQNWQARPDECGRKHAGISTQIVGGEPAEEYAWPWQVAMLENGEHICGASLIDPWWIITAAHCVDPCYLCTPHVFEFRVGSISLTSKTDVTQVRRASRIFTHPEYDLLDDEEDDHDIALFRMSQPFNLTHDYRVNTVCLPTEDMDDEFGAEKVATVTGWGTLQSGKSDFPDTMYQVNVPIYDQEQCNKSLNGEITDNMLCAGLPEGGGDACQGDSGGPLVALGEGNSDQYYLVGIVSWGEGCGDADSPGVYTRVTRFEDWILPIFNNNYTLDSYVPCVCPEYMSAAVIAGLTSLSILLAVSLGFNTALTIMWKKKSKKGVQDGGKGDIGHAMTDTEGT</sequence>
<keyword evidence="4" id="KW-1015">Disulfide bond</keyword>
<dbReference type="InterPro" id="IPR018114">
    <property type="entry name" value="TRYPSIN_HIS"/>
</dbReference>
<dbReference type="Gene3D" id="2.40.10.10">
    <property type="entry name" value="Trypsin-like serine proteases"/>
    <property type="match status" value="1"/>
</dbReference>
<dbReference type="AlphaFoldDB" id="A0A7M7P9S2"/>
<evidence type="ECO:0000313" key="10">
    <source>
        <dbReference type="EnsemblMetazoa" id="XP_030847211"/>
    </source>
</evidence>
<feature type="transmembrane region" description="Helical" evidence="7">
    <location>
        <begin position="300"/>
        <end position="326"/>
    </location>
</feature>
<keyword evidence="7" id="KW-0472">Membrane</keyword>
<evidence type="ECO:0000256" key="7">
    <source>
        <dbReference type="SAM" id="Phobius"/>
    </source>
</evidence>
<feature type="signal peptide" evidence="8">
    <location>
        <begin position="1"/>
        <end position="19"/>
    </location>
</feature>
<evidence type="ECO:0000256" key="2">
    <source>
        <dbReference type="ARBA" id="ARBA00022801"/>
    </source>
</evidence>
<evidence type="ECO:0000313" key="11">
    <source>
        <dbReference type="Proteomes" id="UP000007110"/>
    </source>
</evidence>
<name>A0A7M7P9S2_STRPU</name>
<reference evidence="11" key="1">
    <citation type="submission" date="2015-02" db="EMBL/GenBank/DDBJ databases">
        <title>Genome sequencing for Strongylocentrotus purpuratus.</title>
        <authorList>
            <person name="Murali S."/>
            <person name="Liu Y."/>
            <person name="Vee V."/>
            <person name="English A."/>
            <person name="Wang M."/>
            <person name="Skinner E."/>
            <person name="Han Y."/>
            <person name="Muzny D.M."/>
            <person name="Worley K.C."/>
            <person name="Gibbs R.A."/>
        </authorList>
    </citation>
    <scope>NUCLEOTIDE SEQUENCE</scope>
</reference>
<evidence type="ECO:0000256" key="8">
    <source>
        <dbReference type="SAM" id="SignalP"/>
    </source>
</evidence>
<dbReference type="RefSeq" id="XP_030847211.1">
    <property type="nucleotide sequence ID" value="XM_030991351.1"/>
</dbReference>
<keyword evidence="3 5" id="KW-0720">Serine protease</keyword>
<evidence type="ECO:0000256" key="6">
    <source>
        <dbReference type="SAM" id="MobiDB-lite"/>
    </source>
</evidence>
<keyword evidence="8" id="KW-0732">Signal</keyword>
<keyword evidence="2 5" id="KW-0378">Hydrolase</keyword>
<dbReference type="GeneID" id="100889227"/>
<dbReference type="EnsemblMetazoa" id="XM_030991351">
    <property type="protein sequence ID" value="XP_030847211"/>
    <property type="gene ID" value="LOC100889227"/>
</dbReference>
<dbReference type="OrthoDB" id="10012881at2759"/>
<dbReference type="PROSITE" id="PS00134">
    <property type="entry name" value="TRYPSIN_HIS"/>
    <property type="match status" value="1"/>
</dbReference>
<feature type="chain" id="PRO_5029893296" description="Peptidase S1 domain-containing protein" evidence="8">
    <location>
        <begin position="20"/>
        <end position="356"/>
    </location>
</feature>
<dbReference type="InterPro" id="IPR009003">
    <property type="entry name" value="Peptidase_S1_PA"/>
</dbReference>
<dbReference type="CDD" id="cd00190">
    <property type="entry name" value="Tryp_SPc"/>
    <property type="match status" value="1"/>
</dbReference>